<gene>
    <name evidence="3" type="ORF">FDP41_000291</name>
</gene>
<feature type="region of interest" description="Disordered" evidence="1">
    <location>
        <begin position="39"/>
        <end position="59"/>
    </location>
</feature>
<dbReference type="VEuPathDB" id="AmoebaDB:NfTy_000100"/>
<keyword evidence="2" id="KW-0472">Membrane</keyword>
<protein>
    <submittedName>
        <fullName evidence="3">Uncharacterized protein</fullName>
    </submittedName>
</protein>
<name>A0A6A5CBH2_NAEFO</name>
<dbReference type="Proteomes" id="UP000444721">
    <property type="component" value="Unassembled WGS sequence"/>
</dbReference>
<proteinExistence type="predicted"/>
<accession>A0A6A5CBH2</accession>
<feature type="region of interest" description="Disordered" evidence="1">
    <location>
        <begin position="82"/>
        <end position="110"/>
    </location>
</feature>
<sequence length="399" mass="45157">MASLSSSSSSCNSRTTTTTTTTTHLCSCHLVIQVVTSTVSNPPHHLDDDNVEERNQNSLKEDRNCCFETTITTTTIHPLTSDASCSSPNCDRNEEEDDNEHDKEDERNENSELHYFISGSSSEMQSSSQYQHHESAHEEQNSCYYYEPPMESAKDFILDAPMTFFHSRCQKESSSTTVQSSSQLKAAPHHHMTSLPSSSSTLLLDHIQNCVVEISDHDATSKKSLFKHPERVFTLFNVTSIVFMVTLLLDFYGPLFSPSFLFQTIAVCVFGMYSVYNRRQAMISFYAIFISISFAITLSETLLLTCYGHSSSGLILHISNWFHLIRFLLTLVLSLSLLIASFHIRVEVARLNALRRQFIASCFDNNGYGMKKNYQIPLLQQTHFEAHQGEDLFVTQNKV</sequence>
<evidence type="ECO:0000256" key="2">
    <source>
        <dbReference type="SAM" id="Phobius"/>
    </source>
</evidence>
<organism evidence="3 4">
    <name type="scientific">Naegleria fowleri</name>
    <name type="common">Brain eating amoeba</name>
    <dbReference type="NCBI Taxonomy" id="5763"/>
    <lineage>
        <taxon>Eukaryota</taxon>
        <taxon>Discoba</taxon>
        <taxon>Heterolobosea</taxon>
        <taxon>Tetramitia</taxon>
        <taxon>Eutetramitia</taxon>
        <taxon>Vahlkampfiidae</taxon>
        <taxon>Naegleria</taxon>
    </lineage>
</organism>
<comment type="caution">
    <text evidence="3">The sequence shown here is derived from an EMBL/GenBank/DDBJ whole genome shotgun (WGS) entry which is preliminary data.</text>
</comment>
<dbReference type="OrthoDB" id="10531323at2759"/>
<evidence type="ECO:0000256" key="1">
    <source>
        <dbReference type="SAM" id="MobiDB-lite"/>
    </source>
</evidence>
<keyword evidence="2" id="KW-1133">Transmembrane helix</keyword>
<dbReference type="RefSeq" id="XP_044569105.1">
    <property type="nucleotide sequence ID" value="XM_044706156.1"/>
</dbReference>
<feature type="compositionally biased region" description="Basic and acidic residues" evidence="1">
    <location>
        <begin position="44"/>
        <end position="59"/>
    </location>
</feature>
<keyword evidence="2" id="KW-0812">Transmembrane</keyword>
<dbReference type="GeneID" id="68107509"/>
<reference evidence="3 4" key="1">
    <citation type="journal article" date="2019" name="Sci. Rep.">
        <title>Nanopore sequencing improves the draft genome of the human pathogenic amoeba Naegleria fowleri.</title>
        <authorList>
            <person name="Liechti N."/>
            <person name="Schurch N."/>
            <person name="Bruggmann R."/>
            <person name="Wittwer M."/>
        </authorList>
    </citation>
    <scope>NUCLEOTIDE SEQUENCE [LARGE SCALE GENOMIC DNA]</scope>
    <source>
        <strain evidence="3 4">ATCC 30894</strain>
    </source>
</reference>
<feature type="transmembrane region" description="Helical" evidence="2">
    <location>
        <begin position="232"/>
        <end position="249"/>
    </location>
</feature>
<dbReference type="VEuPathDB" id="AmoebaDB:FDP41_000291"/>
<evidence type="ECO:0000313" key="3">
    <source>
        <dbReference type="EMBL" id="KAF0984392.1"/>
    </source>
</evidence>
<feature type="transmembrane region" description="Helical" evidence="2">
    <location>
        <begin position="255"/>
        <end position="276"/>
    </location>
</feature>
<feature type="compositionally biased region" description="Basic and acidic residues" evidence="1">
    <location>
        <begin position="100"/>
        <end position="110"/>
    </location>
</feature>
<dbReference type="VEuPathDB" id="AmoebaDB:NF0115960"/>
<dbReference type="EMBL" id="VFQX01000002">
    <property type="protein sequence ID" value="KAF0984392.1"/>
    <property type="molecule type" value="Genomic_DNA"/>
</dbReference>
<evidence type="ECO:0000313" key="4">
    <source>
        <dbReference type="Proteomes" id="UP000444721"/>
    </source>
</evidence>
<dbReference type="AlphaFoldDB" id="A0A6A5CBH2"/>
<feature type="transmembrane region" description="Helical" evidence="2">
    <location>
        <begin position="283"/>
        <end position="304"/>
    </location>
</feature>
<feature type="transmembrane region" description="Helical" evidence="2">
    <location>
        <begin position="324"/>
        <end position="346"/>
    </location>
</feature>
<keyword evidence="4" id="KW-1185">Reference proteome</keyword>